<evidence type="ECO:0000313" key="2">
    <source>
        <dbReference type="EMBL" id="OHT16134.1"/>
    </source>
</evidence>
<evidence type="ECO:0000313" key="3">
    <source>
        <dbReference type="Proteomes" id="UP000179807"/>
    </source>
</evidence>
<organism evidence="2 3">
    <name type="scientific">Tritrichomonas foetus</name>
    <dbReference type="NCBI Taxonomy" id="1144522"/>
    <lineage>
        <taxon>Eukaryota</taxon>
        <taxon>Metamonada</taxon>
        <taxon>Parabasalia</taxon>
        <taxon>Tritrichomonadida</taxon>
        <taxon>Tritrichomonadidae</taxon>
        <taxon>Tritrichomonas</taxon>
    </lineage>
</organism>
<proteinExistence type="predicted"/>
<dbReference type="AlphaFoldDB" id="A0A1J4L2G3"/>
<comment type="caution">
    <text evidence="2">The sequence shown here is derived from an EMBL/GenBank/DDBJ whole genome shotgun (WGS) entry which is preliminary data.</text>
</comment>
<dbReference type="RefSeq" id="XP_068369270.1">
    <property type="nucleotide sequence ID" value="XM_068497265.1"/>
</dbReference>
<gene>
    <name evidence="2" type="ORF">TRFO_13463</name>
</gene>
<dbReference type="Proteomes" id="UP000179807">
    <property type="component" value="Unassembled WGS sequence"/>
</dbReference>
<evidence type="ECO:0000256" key="1">
    <source>
        <dbReference type="SAM" id="MobiDB-lite"/>
    </source>
</evidence>
<reference evidence="2" key="1">
    <citation type="submission" date="2016-10" db="EMBL/GenBank/DDBJ databases">
        <authorList>
            <person name="Benchimol M."/>
            <person name="Almeida L.G."/>
            <person name="Vasconcelos A.T."/>
            <person name="Perreira-Neves A."/>
            <person name="Rosa I.A."/>
            <person name="Tasca T."/>
            <person name="Bogo M.R."/>
            <person name="de Souza W."/>
        </authorList>
    </citation>
    <scope>NUCLEOTIDE SEQUENCE [LARGE SCALE GENOMIC DNA]</scope>
    <source>
        <strain evidence="2">K</strain>
    </source>
</reference>
<dbReference type="GeneID" id="94831969"/>
<name>A0A1J4L2G3_9EUKA</name>
<sequence>MNDSCAQLNSEQPKTIQNPDKNKTRNSLIPNHSNKLNVQNIQSLENKNRDETMKREVNNTSLHKIKNYVPRCSIATPPPVYVF</sequence>
<protein>
    <submittedName>
        <fullName evidence="2">Uncharacterized protein</fullName>
    </submittedName>
</protein>
<dbReference type="VEuPathDB" id="TrichDB:TRFO_13463"/>
<accession>A0A1J4L2G3</accession>
<keyword evidence="3" id="KW-1185">Reference proteome</keyword>
<feature type="region of interest" description="Disordered" evidence="1">
    <location>
        <begin position="1"/>
        <end position="33"/>
    </location>
</feature>
<dbReference type="EMBL" id="MLAK01000145">
    <property type="protein sequence ID" value="OHT16134.1"/>
    <property type="molecule type" value="Genomic_DNA"/>
</dbReference>